<evidence type="ECO:0000256" key="2">
    <source>
        <dbReference type="ARBA" id="ARBA00022481"/>
    </source>
</evidence>
<comment type="similarity">
    <text evidence="1 4">Belongs to the prokaryotic/mitochondrial release factor family.</text>
</comment>
<dbReference type="SMART" id="SM00937">
    <property type="entry name" value="PCRF"/>
    <property type="match status" value="1"/>
</dbReference>
<dbReference type="Proteomes" id="UP001059824">
    <property type="component" value="Chromosome"/>
</dbReference>
<evidence type="ECO:0000259" key="7">
    <source>
        <dbReference type="PROSITE" id="PS00745"/>
    </source>
</evidence>
<dbReference type="InterPro" id="IPR005139">
    <property type="entry name" value="PCRF"/>
</dbReference>
<dbReference type="Pfam" id="PF03462">
    <property type="entry name" value="PCRF"/>
    <property type="match status" value="1"/>
</dbReference>
<feature type="modified residue" description="N5-methylglutamine" evidence="4">
    <location>
        <position position="245"/>
    </location>
</feature>
<comment type="PTM">
    <text evidence="4">Methylated by PrmC. Methylation increases the termination efficiency of RF2.</text>
</comment>
<dbReference type="RefSeq" id="WP_260763936.1">
    <property type="nucleotide sequence ID" value="NZ_CP045921.1"/>
</dbReference>
<dbReference type="EMBL" id="CP045921">
    <property type="protein sequence ID" value="QHN42546.1"/>
    <property type="molecule type" value="Genomic_DNA"/>
</dbReference>
<dbReference type="KEGG" id="mama:GII36_01620"/>
<keyword evidence="6" id="KW-0175">Coiled coil</keyword>
<evidence type="ECO:0000256" key="5">
    <source>
        <dbReference type="NCBIfam" id="TIGR00020"/>
    </source>
</evidence>
<organism evidence="8 9">
    <name type="scientific">Candidatus Mycosynbacter amalyticus</name>
    <dbReference type="NCBI Taxonomy" id="2665156"/>
    <lineage>
        <taxon>Bacteria</taxon>
        <taxon>Candidatus Saccharimonadota</taxon>
        <taxon>Candidatus Saccharimonadota incertae sedis</taxon>
        <taxon>Candidatus Mycosynbacter</taxon>
    </lineage>
</organism>
<dbReference type="InterPro" id="IPR045853">
    <property type="entry name" value="Pep_chain_release_fac_I_sf"/>
</dbReference>
<dbReference type="PANTHER" id="PTHR43116">
    <property type="entry name" value="PEPTIDE CHAIN RELEASE FACTOR 2"/>
    <property type="match status" value="1"/>
</dbReference>
<evidence type="ECO:0000256" key="1">
    <source>
        <dbReference type="ARBA" id="ARBA00010835"/>
    </source>
</evidence>
<feature type="coiled-coil region" evidence="6">
    <location>
        <begin position="267"/>
        <end position="294"/>
    </location>
</feature>
<dbReference type="Gene3D" id="3.30.70.1660">
    <property type="match status" value="1"/>
</dbReference>
<dbReference type="HAMAP" id="MF_00094">
    <property type="entry name" value="Rel_fac_2"/>
    <property type="match status" value="1"/>
</dbReference>
<dbReference type="SUPFAM" id="SSF75620">
    <property type="entry name" value="Release factor"/>
    <property type="match status" value="1"/>
</dbReference>
<comment type="function">
    <text evidence="4">Peptide chain release factor 2 directs the termination of translation in response to the peptide chain termination codons UGA and UAA.</text>
</comment>
<comment type="subcellular location">
    <subcellularLocation>
        <location evidence="4">Cytoplasm</location>
    </subcellularLocation>
</comment>
<keyword evidence="2 4" id="KW-0488">Methylation</keyword>
<evidence type="ECO:0000313" key="9">
    <source>
        <dbReference type="Proteomes" id="UP001059824"/>
    </source>
</evidence>
<name>A0A857MJ14_9BACT</name>
<protein>
    <recommendedName>
        <fullName evidence="4 5">Peptide chain release factor 2</fullName>
        <shortName evidence="4">RF-2</shortName>
    </recommendedName>
</protein>
<evidence type="ECO:0000256" key="3">
    <source>
        <dbReference type="ARBA" id="ARBA00022917"/>
    </source>
</evidence>
<dbReference type="PANTHER" id="PTHR43116:SF3">
    <property type="entry name" value="CLASS I PEPTIDE CHAIN RELEASE FACTOR"/>
    <property type="match status" value="1"/>
</dbReference>
<evidence type="ECO:0000256" key="6">
    <source>
        <dbReference type="SAM" id="Coils"/>
    </source>
</evidence>
<reference evidence="8" key="1">
    <citation type="journal article" date="2021" name="Nat. Microbiol.">
        <title>Cocultivation of an ultrasmall environmental parasitic bacterium with lytic ability against bacteria associated with wastewater foams.</title>
        <authorList>
            <person name="Batinovic S."/>
            <person name="Rose J.J.A."/>
            <person name="Ratcliffe J."/>
            <person name="Seviour R.J."/>
            <person name="Petrovski S."/>
        </authorList>
    </citation>
    <scope>NUCLEOTIDE SEQUENCE</scope>
    <source>
        <strain evidence="8">JR1</strain>
    </source>
</reference>
<dbReference type="Gene3D" id="1.20.58.410">
    <property type="entry name" value="Release factor"/>
    <property type="match status" value="1"/>
</dbReference>
<dbReference type="NCBIfam" id="TIGR00020">
    <property type="entry name" value="prfB"/>
    <property type="match status" value="1"/>
</dbReference>
<evidence type="ECO:0000256" key="4">
    <source>
        <dbReference type="HAMAP-Rule" id="MF_00094"/>
    </source>
</evidence>
<feature type="domain" description="Prokaryotic-type class I peptide chain release factors" evidence="7">
    <location>
        <begin position="238"/>
        <end position="254"/>
    </location>
</feature>
<dbReference type="GO" id="GO:0005737">
    <property type="term" value="C:cytoplasm"/>
    <property type="evidence" value="ECO:0007669"/>
    <property type="project" value="UniProtKB-SubCell"/>
</dbReference>
<dbReference type="InterPro" id="IPR004374">
    <property type="entry name" value="PrfB"/>
</dbReference>
<accession>A0A857MJ14</accession>
<keyword evidence="4" id="KW-0963">Cytoplasm</keyword>
<proteinExistence type="inferred from homology"/>
<dbReference type="Gene3D" id="3.30.160.20">
    <property type="match status" value="1"/>
</dbReference>
<sequence length="360" mass="40273">MQPLKKRLDNLRREFDDLFAKLQIADKQTQRDALEDELTRPELWNNPTHATEVNKQFAALDSTVSPWTTLAAQLRDIAELMELGDDTLAGEFDGQITAMESQLDELRKALRFTGAFDDHNAIIRLSAGVGGTDAQDFTEMLERMYLRWAEKSGMTTSSVERSTGEEAGVKTSVIEIVGPYAYGKLRGEHGVHRLVRLSPFNSDNLRQTSFALVEVLPQIDTPDEVTIDDKDLKIDVYRSGGHGGQSVNTTDSAVRVTHLPTGIVVAIQNERSQIQNKETAMKILRSKLAQLQLEQHAASIADLQAGESANWGSQIRNYVLHPYSLVKDTRTKYEEKDPQAVLDGKLDGFMESYLENSSYE</sequence>
<dbReference type="AlphaFoldDB" id="A0A857MJ14"/>
<evidence type="ECO:0000313" key="8">
    <source>
        <dbReference type="EMBL" id="QHN42546.1"/>
    </source>
</evidence>
<gene>
    <name evidence="4" type="primary">prfB</name>
    <name evidence="8" type="ORF">GII36_01620</name>
</gene>
<keyword evidence="3 4" id="KW-0648">Protein biosynthesis</keyword>
<dbReference type="PROSITE" id="PS00745">
    <property type="entry name" value="RF_PROK_I"/>
    <property type="match status" value="1"/>
</dbReference>
<dbReference type="GO" id="GO:0016149">
    <property type="term" value="F:translation release factor activity, codon specific"/>
    <property type="evidence" value="ECO:0007669"/>
    <property type="project" value="UniProtKB-UniRule"/>
</dbReference>
<keyword evidence="9" id="KW-1185">Reference proteome</keyword>
<dbReference type="InterPro" id="IPR000352">
    <property type="entry name" value="Pep_chain_release_fac_I"/>
</dbReference>
<dbReference type="Pfam" id="PF00472">
    <property type="entry name" value="RF-1"/>
    <property type="match status" value="1"/>
</dbReference>
<dbReference type="FunFam" id="3.30.160.20:FF:000004">
    <property type="entry name" value="Peptide chain release factor 1"/>
    <property type="match status" value="1"/>
</dbReference>
<feature type="coiled-coil region" evidence="6">
    <location>
        <begin position="1"/>
        <end position="28"/>
    </location>
</feature>